<keyword evidence="4" id="KW-1185">Reference proteome</keyword>
<feature type="compositionally biased region" description="Basic and acidic residues" evidence="1">
    <location>
        <begin position="30"/>
        <end position="40"/>
    </location>
</feature>
<keyword evidence="2" id="KW-1133">Transmembrane helix</keyword>
<dbReference type="EMBL" id="JAAGWD010000006">
    <property type="protein sequence ID" value="NEM98873.1"/>
    <property type="molecule type" value="Genomic_DNA"/>
</dbReference>
<evidence type="ECO:0000256" key="1">
    <source>
        <dbReference type="SAM" id="MobiDB-lite"/>
    </source>
</evidence>
<name>A0A6B3LSU5_9BACT</name>
<feature type="transmembrane region" description="Helical" evidence="2">
    <location>
        <begin position="6"/>
        <end position="22"/>
    </location>
</feature>
<accession>A0A6B3LSU5</accession>
<organism evidence="3 4">
    <name type="scientific">Pontibacter burrus</name>
    <dbReference type="NCBI Taxonomy" id="2704466"/>
    <lineage>
        <taxon>Bacteria</taxon>
        <taxon>Pseudomonadati</taxon>
        <taxon>Bacteroidota</taxon>
        <taxon>Cytophagia</taxon>
        <taxon>Cytophagales</taxon>
        <taxon>Hymenobacteraceae</taxon>
        <taxon>Pontibacter</taxon>
    </lineage>
</organism>
<proteinExistence type="predicted"/>
<dbReference type="AlphaFoldDB" id="A0A6B3LSU5"/>
<keyword evidence="2" id="KW-0812">Transmembrane</keyword>
<keyword evidence="2" id="KW-0472">Membrane</keyword>
<feature type="region of interest" description="Disordered" evidence="1">
    <location>
        <begin position="30"/>
        <end position="53"/>
    </location>
</feature>
<dbReference type="Proteomes" id="UP000474777">
    <property type="component" value="Unassembled WGS sequence"/>
</dbReference>
<comment type="caution">
    <text evidence="3">The sequence shown here is derived from an EMBL/GenBank/DDBJ whole genome shotgun (WGS) entry which is preliminary data.</text>
</comment>
<evidence type="ECO:0000313" key="3">
    <source>
        <dbReference type="EMBL" id="NEM98873.1"/>
    </source>
</evidence>
<reference evidence="3 4" key="1">
    <citation type="submission" date="2020-02" db="EMBL/GenBank/DDBJ databases">
        <authorList>
            <person name="Kim M.K."/>
        </authorList>
    </citation>
    <scope>NUCLEOTIDE SEQUENCE [LARGE SCALE GENOMIC DNA]</scope>
    <source>
        <strain evidence="3 4">BT327</strain>
    </source>
</reference>
<evidence type="ECO:0000256" key="2">
    <source>
        <dbReference type="SAM" id="Phobius"/>
    </source>
</evidence>
<evidence type="ECO:0000313" key="4">
    <source>
        <dbReference type="Proteomes" id="UP000474777"/>
    </source>
</evidence>
<sequence>MEDFKVIFYILLAIGYFIFNFYRKNFKEDNSQPKKFRDENAPPVQRPQQRPPVPVTSFEDILRELQPKMEQAKSVTKTIVEPKRPVPIPEPVYKVSKYEHSRPEAVSLERTVKKRPDIANHDSFGAYSIKPTTTLRRFDPSILRNPQTARDAFILSEIFNRRY</sequence>
<protein>
    <submittedName>
        <fullName evidence="3">Uncharacterized protein</fullName>
    </submittedName>
</protein>
<gene>
    <name evidence="3" type="ORF">GXP69_14305</name>
</gene>
<dbReference type="RefSeq" id="WP_163915760.1">
    <property type="nucleotide sequence ID" value="NZ_JAAGWD010000006.1"/>
</dbReference>